<accession>A0A4Y2C503</accession>
<feature type="domain" description="Reverse transcriptase" evidence="1">
    <location>
        <begin position="1"/>
        <end position="157"/>
    </location>
</feature>
<evidence type="ECO:0000313" key="3">
    <source>
        <dbReference type="Proteomes" id="UP000499080"/>
    </source>
</evidence>
<sequence length="236" mass="26584">MTSSALGEASQSYCPISCLGSIRVGQIAINTPQGPITWRQLQGCPQGSCSGPSFWNLVVDEILEQDWPIGVHLQEFSDDFIFIGDVRTKQEAKSSGNLAIQKFKNWTDHHTLQISLEKSSYIHNNKIKSGPRWYAGIKWSQSSIKRNSVIKYLCITIYKLNFAAHFSERWELSYDLDEDCMADFCADVPKIFQSVETPKLMTLVKTESFAITISTVRTSMKWIEVAEKGTKISGKS</sequence>
<comment type="caution">
    <text evidence="2">The sequence shown here is derived from an EMBL/GenBank/DDBJ whole genome shotgun (WGS) entry which is preliminary data.</text>
</comment>
<evidence type="ECO:0000259" key="1">
    <source>
        <dbReference type="PROSITE" id="PS50878"/>
    </source>
</evidence>
<proteinExistence type="predicted"/>
<dbReference type="Pfam" id="PF00078">
    <property type="entry name" value="RVT_1"/>
    <property type="match status" value="1"/>
</dbReference>
<dbReference type="PROSITE" id="PS50878">
    <property type="entry name" value="RT_POL"/>
    <property type="match status" value="1"/>
</dbReference>
<organism evidence="2 3">
    <name type="scientific">Araneus ventricosus</name>
    <name type="common">Orbweaver spider</name>
    <name type="synonym">Epeira ventricosa</name>
    <dbReference type="NCBI Taxonomy" id="182803"/>
    <lineage>
        <taxon>Eukaryota</taxon>
        <taxon>Metazoa</taxon>
        <taxon>Ecdysozoa</taxon>
        <taxon>Arthropoda</taxon>
        <taxon>Chelicerata</taxon>
        <taxon>Arachnida</taxon>
        <taxon>Araneae</taxon>
        <taxon>Araneomorphae</taxon>
        <taxon>Entelegynae</taxon>
        <taxon>Araneoidea</taxon>
        <taxon>Araneidae</taxon>
        <taxon>Araneus</taxon>
    </lineage>
</organism>
<dbReference type="InterPro" id="IPR000477">
    <property type="entry name" value="RT_dom"/>
</dbReference>
<evidence type="ECO:0000313" key="2">
    <source>
        <dbReference type="EMBL" id="GBL98706.1"/>
    </source>
</evidence>
<gene>
    <name evidence="2" type="ORF">AVEN_8611_1</name>
</gene>
<dbReference type="AlphaFoldDB" id="A0A4Y2C503"/>
<dbReference type="OrthoDB" id="411871at2759"/>
<name>A0A4Y2C503_ARAVE</name>
<reference evidence="2 3" key="1">
    <citation type="journal article" date="2019" name="Sci. Rep.">
        <title>Orb-weaving spider Araneus ventricosus genome elucidates the spidroin gene catalogue.</title>
        <authorList>
            <person name="Kono N."/>
            <person name="Nakamura H."/>
            <person name="Ohtoshi R."/>
            <person name="Moran D.A.P."/>
            <person name="Shinohara A."/>
            <person name="Yoshida Y."/>
            <person name="Fujiwara M."/>
            <person name="Mori M."/>
            <person name="Tomita M."/>
            <person name="Arakawa K."/>
        </authorList>
    </citation>
    <scope>NUCLEOTIDE SEQUENCE [LARGE SCALE GENOMIC DNA]</scope>
</reference>
<dbReference type="EMBL" id="BGPR01000142">
    <property type="protein sequence ID" value="GBL98706.1"/>
    <property type="molecule type" value="Genomic_DNA"/>
</dbReference>
<dbReference type="Proteomes" id="UP000499080">
    <property type="component" value="Unassembled WGS sequence"/>
</dbReference>
<protein>
    <recommendedName>
        <fullName evidence="1">Reverse transcriptase domain-containing protein</fullName>
    </recommendedName>
</protein>
<keyword evidence="3" id="KW-1185">Reference proteome</keyword>